<evidence type="ECO:0000256" key="1">
    <source>
        <dbReference type="SAM" id="MobiDB-lite"/>
    </source>
</evidence>
<protein>
    <submittedName>
        <fullName evidence="2">Phage tail protein</fullName>
    </submittedName>
</protein>
<dbReference type="InterPro" id="IPR011747">
    <property type="entry name" value="CHP02241"/>
</dbReference>
<dbReference type="PANTHER" id="PTHR38009:SF1">
    <property type="entry name" value="CONSERVED HYPOTHETICAL PHAGE TAIL PROTEIN"/>
    <property type="match status" value="1"/>
</dbReference>
<name>A0ABS8XTV6_9BURK</name>
<dbReference type="RefSeq" id="WP_233371248.1">
    <property type="nucleotide sequence ID" value="NZ_JAJTWU010000003.1"/>
</dbReference>
<sequence length="171" mass="18809">MQNELLHAAGAAPSNAEEEEKETPDRPPLAFHFSVSFGANSPDDDSAFREVSGLDAEMDVETVVEGGQNAFVHQLPKAVKHPRLVLARGVAPKDSRLLQWCKDILEGGLVQPISPILLRVSLLNAREQPLRVWVVRNAYPVKWSVEAFNATRSEVAIERIELAHAGATRTK</sequence>
<dbReference type="EMBL" id="JAJTWU010000003">
    <property type="protein sequence ID" value="MCE4554322.1"/>
    <property type="molecule type" value="Genomic_DNA"/>
</dbReference>
<dbReference type="Proteomes" id="UP001200741">
    <property type="component" value="Unassembled WGS sequence"/>
</dbReference>
<evidence type="ECO:0000313" key="3">
    <source>
        <dbReference type="Proteomes" id="UP001200741"/>
    </source>
</evidence>
<dbReference type="NCBIfam" id="TIGR02241">
    <property type="entry name" value="conserved hypothetical phage tail region protein"/>
    <property type="match status" value="1"/>
</dbReference>
<organism evidence="2 3">
    <name type="scientific">Pelomonas cellulosilytica</name>
    <dbReference type="NCBI Taxonomy" id="2906762"/>
    <lineage>
        <taxon>Bacteria</taxon>
        <taxon>Pseudomonadati</taxon>
        <taxon>Pseudomonadota</taxon>
        <taxon>Betaproteobacteria</taxon>
        <taxon>Burkholderiales</taxon>
        <taxon>Sphaerotilaceae</taxon>
        <taxon>Roseateles</taxon>
    </lineage>
</organism>
<feature type="region of interest" description="Disordered" evidence="1">
    <location>
        <begin position="1"/>
        <end position="29"/>
    </location>
</feature>
<evidence type="ECO:0000313" key="2">
    <source>
        <dbReference type="EMBL" id="MCE4554322.1"/>
    </source>
</evidence>
<comment type="caution">
    <text evidence="2">The sequence shown here is derived from an EMBL/GenBank/DDBJ whole genome shotgun (WGS) entry which is preliminary data.</text>
</comment>
<dbReference type="PANTHER" id="PTHR38009">
    <property type="entry name" value="CONSERVED HYPOTHETICAL PHAGE TAIL PROTEIN"/>
    <property type="match status" value="1"/>
</dbReference>
<dbReference type="InterPro" id="IPR010667">
    <property type="entry name" value="Phage_T4_Gp19"/>
</dbReference>
<gene>
    <name evidence="2" type="ORF">LXT13_07665</name>
</gene>
<accession>A0ABS8XTV6</accession>
<proteinExistence type="predicted"/>
<dbReference type="Pfam" id="PF06841">
    <property type="entry name" value="Phage_T4_gp19"/>
    <property type="match status" value="1"/>
</dbReference>
<reference evidence="2 3" key="1">
    <citation type="submission" date="2021-12" db="EMBL/GenBank/DDBJ databases">
        <title>Genome seq of P8.</title>
        <authorList>
            <person name="Seo T."/>
        </authorList>
    </citation>
    <scope>NUCLEOTIDE SEQUENCE [LARGE SCALE GENOMIC DNA]</scope>
    <source>
        <strain evidence="2 3">P8</strain>
    </source>
</reference>
<keyword evidence="3" id="KW-1185">Reference proteome</keyword>